<name>A0ABV0NYU2_9TELE</name>
<accession>A0ABV0NYU2</accession>
<evidence type="ECO:0000313" key="2">
    <source>
        <dbReference type="EMBL" id="MEQ2175964.1"/>
    </source>
</evidence>
<feature type="region of interest" description="Disordered" evidence="1">
    <location>
        <begin position="34"/>
        <end position="53"/>
    </location>
</feature>
<comment type="caution">
    <text evidence="2">The sequence shown here is derived from an EMBL/GenBank/DDBJ whole genome shotgun (WGS) entry which is preliminary data.</text>
</comment>
<reference evidence="2 3" key="1">
    <citation type="submission" date="2021-06" db="EMBL/GenBank/DDBJ databases">
        <authorList>
            <person name="Palmer J.M."/>
        </authorList>
    </citation>
    <scope>NUCLEOTIDE SEQUENCE [LARGE SCALE GENOMIC DNA]</scope>
    <source>
        <strain evidence="2 3">GA_2019</strain>
        <tissue evidence="2">Muscle</tissue>
    </source>
</reference>
<dbReference type="Proteomes" id="UP001476798">
    <property type="component" value="Unassembled WGS sequence"/>
</dbReference>
<keyword evidence="3" id="KW-1185">Reference proteome</keyword>
<protein>
    <submittedName>
        <fullName evidence="2">Uncharacterized protein</fullName>
    </submittedName>
</protein>
<feature type="non-terminal residue" evidence="2">
    <location>
        <position position="1"/>
    </location>
</feature>
<organism evidence="2 3">
    <name type="scientific">Goodea atripinnis</name>
    <dbReference type="NCBI Taxonomy" id="208336"/>
    <lineage>
        <taxon>Eukaryota</taxon>
        <taxon>Metazoa</taxon>
        <taxon>Chordata</taxon>
        <taxon>Craniata</taxon>
        <taxon>Vertebrata</taxon>
        <taxon>Euteleostomi</taxon>
        <taxon>Actinopterygii</taxon>
        <taxon>Neopterygii</taxon>
        <taxon>Teleostei</taxon>
        <taxon>Neoteleostei</taxon>
        <taxon>Acanthomorphata</taxon>
        <taxon>Ovalentaria</taxon>
        <taxon>Atherinomorphae</taxon>
        <taxon>Cyprinodontiformes</taxon>
        <taxon>Goodeidae</taxon>
        <taxon>Goodea</taxon>
    </lineage>
</organism>
<dbReference type="EMBL" id="JAHRIO010052423">
    <property type="protein sequence ID" value="MEQ2175964.1"/>
    <property type="molecule type" value="Genomic_DNA"/>
</dbReference>
<evidence type="ECO:0000313" key="3">
    <source>
        <dbReference type="Proteomes" id="UP001476798"/>
    </source>
</evidence>
<gene>
    <name evidence="2" type="ORF">GOODEAATRI_023126</name>
</gene>
<sequence length="53" mass="5407">SFDHKGCSVLTVEVGGDGVPGQEAVDGNLIDDVQQQEGHTGEAEGPQQTPCVA</sequence>
<proteinExistence type="predicted"/>
<evidence type="ECO:0000256" key="1">
    <source>
        <dbReference type="SAM" id="MobiDB-lite"/>
    </source>
</evidence>